<evidence type="ECO:0000256" key="5">
    <source>
        <dbReference type="ARBA" id="ARBA00022485"/>
    </source>
</evidence>
<evidence type="ECO:0000313" key="17">
    <source>
        <dbReference type="EMBL" id="SDH80576.1"/>
    </source>
</evidence>
<dbReference type="InterPro" id="IPR006638">
    <property type="entry name" value="Elp3/MiaA/NifB-like_rSAM"/>
</dbReference>
<protein>
    <recommendedName>
        <fullName evidence="15">Coproporphyrinogen-III oxidase</fullName>
        <ecNumber evidence="15">1.3.98.3</ecNumber>
    </recommendedName>
</protein>
<comment type="function">
    <text evidence="13">Involved in the heme biosynthesis. Catalyzes the anaerobic oxidative decarboxylation of propionate groups of rings A and B of coproporphyrinogen III to yield the vinyl groups in protoporphyrinogen IX.</text>
</comment>
<dbReference type="PANTHER" id="PTHR13932">
    <property type="entry name" value="COPROPORPHYRINIGEN III OXIDASE"/>
    <property type="match status" value="1"/>
</dbReference>
<dbReference type="InterPro" id="IPR010723">
    <property type="entry name" value="HemN_C"/>
</dbReference>
<dbReference type="RefSeq" id="WP_091863039.1">
    <property type="nucleotide sequence ID" value="NZ_FNBZ01000017.1"/>
</dbReference>
<dbReference type="InterPro" id="IPR023404">
    <property type="entry name" value="rSAM_horseshoe"/>
</dbReference>
<dbReference type="Proteomes" id="UP000199468">
    <property type="component" value="Unassembled WGS sequence"/>
</dbReference>
<keyword evidence="7 15" id="KW-0949">S-adenosyl-L-methionine</keyword>
<dbReference type="Gene3D" id="3.80.30.20">
    <property type="entry name" value="tm_1862 like domain"/>
    <property type="match status" value="1"/>
</dbReference>
<comment type="similarity">
    <text evidence="3 15">Belongs to the anaerobic coproporphyrinogen-III oxidase family.</text>
</comment>
<dbReference type="Pfam" id="PF06969">
    <property type="entry name" value="HemN_C"/>
    <property type="match status" value="1"/>
</dbReference>
<evidence type="ECO:0000313" key="18">
    <source>
        <dbReference type="Proteomes" id="UP000199468"/>
    </source>
</evidence>
<keyword evidence="5 15" id="KW-0004">4Fe-4S</keyword>
<dbReference type="EMBL" id="FNBZ01000017">
    <property type="protein sequence ID" value="SDH80576.1"/>
    <property type="molecule type" value="Genomic_DNA"/>
</dbReference>
<evidence type="ECO:0000256" key="8">
    <source>
        <dbReference type="ARBA" id="ARBA00022723"/>
    </source>
</evidence>
<dbReference type="SUPFAM" id="SSF102114">
    <property type="entry name" value="Radical SAM enzymes"/>
    <property type="match status" value="1"/>
</dbReference>
<dbReference type="SFLD" id="SFLDG01065">
    <property type="entry name" value="anaerobic_coproporphyrinogen-I"/>
    <property type="match status" value="1"/>
</dbReference>
<comment type="caution">
    <text evidence="17">The sequence shown here is derived from an EMBL/GenBank/DDBJ whole genome shotgun (WGS) entry which is preliminary data.</text>
</comment>
<evidence type="ECO:0000256" key="12">
    <source>
        <dbReference type="ARBA" id="ARBA00023244"/>
    </source>
</evidence>
<evidence type="ECO:0000256" key="2">
    <source>
        <dbReference type="ARBA" id="ARBA00004785"/>
    </source>
</evidence>
<keyword evidence="9 15" id="KW-0560">Oxidoreductase</keyword>
<sequence length="447" mass="48742">MQATPYRDERLPRYTSYPTAPHFHPSVDSLSYASWLKALAAGTSTSLYLHVPFCRSMCWYCGCHTTVALRNGPIIDYLATLRGEIALVAEHLSAPVDVRHVHFGGGTPTILEPADFVALVAALRQHFAIHPEAEIAVEIDPRRLAPAMTAALAAAGVNRASLGVQSFDPDVQKAINRIQSVEQTAAVVAGLRCAGISSVSFDLIYGLPKQTLQSCIDTVEQCLAMRPDRFSIFGYAHVPEFKKHQRRIATADLPDGQARHEQAETMARSLASAGYIRIGLDHFARPEDPMARALSQGRLHRNFQGYTTDPCEALIGFGASAIGRLPQGYVQNEVVIGHYAERIAGSELPTARGYRLTPEDRLRAELIERVMCDLSVDIDAVCARHSVDAGVLATSRSALVQLAGEGLVDFDGSRVLLPENGRLLVRKVASTFDAHLAHAQRQYSRAV</sequence>
<dbReference type="CDD" id="cd01335">
    <property type="entry name" value="Radical_SAM"/>
    <property type="match status" value="1"/>
</dbReference>
<comment type="pathway">
    <text evidence="2 15">Porphyrin-containing compound metabolism; protoporphyrin-IX biosynthesis; protoporphyrinogen-IX from coproporphyrinogen-III (AdoMet route): step 1/1.</text>
</comment>
<dbReference type="Gene3D" id="1.10.10.920">
    <property type="match status" value="1"/>
</dbReference>
<dbReference type="PIRSF" id="PIRSF000167">
    <property type="entry name" value="HemN"/>
    <property type="match status" value="1"/>
</dbReference>
<dbReference type="Pfam" id="PF04055">
    <property type="entry name" value="Radical_SAM"/>
    <property type="match status" value="1"/>
</dbReference>
<accession>A0ABY0PAX3</accession>
<gene>
    <name evidence="17" type="ORF">SAMN05421844_1178</name>
</gene>
<evidence type="ECO:0000256" key="15">
    <source>
        <dbReference type="PIRNR" id="PIRNR000167"/>
    </source>
</evidence>
<organism evidence="17 18">
    <name type="scientific">Bosea robiniae</name>
    <dbReference type="NCBI Taxonomy" id="1036780"/>
    <lineage>
        <taxon>Bacteria</taxon>
        <taxon>Pseudomonadati</taxon>
        <taxon>Pseudomonadota</taxon>
        <taxon>Alphaproteobacteria</taxon>
        <taxon>Hyphomicrobiales</taxon>
        <taxon>Boseaceae</taxon>
        <taxon>Bosea</taxon>
    </lineage>
</organism>
<reference evidence="17 18" key="1">
    <citation type="submission" date="2016-10" db="EMBL/GenBank/DDBJ databases">
        <authorList>
            <person name="Varghese N."/>
            <person name="Submissions S."/>
        </authorList>
    </citation>
    <scope>NUCLEOTIDE SEQUENCE [LARGE SCALE GENOMIC DNA]</scope>
    <source>
        <strain evidence="17 18">DSM 26672</strain>
    </source>
</reference>
<dbReference type="InterPro" id="IPR007197">
    <property type="entry name" value="rSAM"/>
</dbReference>
<evidence type="ECO:0000256" key="3">
    <source>
        <dbReference type="ARBA" id="ARBA00005493"/>
    </source>
</evidence>
<feature type="domain" description="Radical SAM core" evidence="16">
    <location>
        <begin position="39"/>
        <end position="273"/>
    </location>
</feature>
<dbReference type="PROSITE" id="PS51918">
    <property type="entry name" value="RADICAL_SAM"/>
    <property type="match status" value="1"/>
</dbReference>
<keyword evidence="12 15" id="KW-0627">Porphyrin biosynthesis</keyword>
<evidence type="ECO:0000256" key="4">
    <source>
        <dbReference type="ARBA" id="ARBA00011245"/>
    </source>
</evidence>
<evidence type="ECO:0000259" key="16">
    <source>
        <dbReference type="PROSITE" id="PS51918"/>
    </source>
</evidence>
<comment type="subunit">
    <text evidence="4">Monomer.</text>
</comment>
<comment type="catalytic activity">
    <reaction evidence="14 15">
        <text>coproporphyrinogen III + 2 S-adenosyl-L-methionine = protoporphyrinogen IX + 2 5'-deoxyadenosine + 2 L-methionine + 2 CO2</text>
        <dbReference type="Rhea" id="RHEA:15425"/>
        <dbReference type="ChEBI" id="CHEBI:16526"/>
        <dbReference type="ChEBI" id="CHEBI:17319"/>
        <dbReference type="ChEBI" id="CHEBI:57307"/>
        <dbReference type="ChEBI" id="CHEBI:57309"/>
        <dbReference type="ChEBI" id="CHEBI:57844"/>
        <dbReference type="ChEBI" id="CHEBI:59789"/>
        <dbReference type="EC" id="1.3.98.3"/>
    </reaction>
</comment>
<evidence type="ECO:0000256" key="6">
    <source>
        <dbReference type="ARBA" id="ARBA00022490"/>
    </source>
</evidence>
<proteinExistence type="inferred from homology"/>
<keyword evidence="18" id="KW-1185">Reference proteome</keyword>
<evidence type="ECO:0000256" key="9">
    <source>
        <dbReference type="ARBA" id="ARBA00023002"/>
    </source>
</evidence>
<evidence type="ECO:0000256" key="14">
    <source>
        <dbReference type="ARBA" id="ARBA00048321"/>
    </source>
</evidence>
<evidence type="ECO:0000256" key="10">
    <source>
        <dbReference type="ARBA" id="ARBA00023004"/>
    </source>
</evidence>
<dbReference type="SFLD" id="SFLDS00029">
    <property type="entry name" value="Radical_SAM"/>
    <property type="match status" value="1"/>
</dbReference>
<dbReference type="SMART" id="SM00729">
    <property type="entry name" value="Elp3"/>
    <property type="match status" value="1"/>
</dbReference>
<evidence type="ECO:0000256" key="1">
    <source>
        <dbReference type="ARBA" id="ARBA00004496"/>
    </source>
</evidence>
<dbReference type="NCBIfam" id="TIGR00538">
    <property type="entry name" value="hemN"/>
    <property type="match status" value="1"/>
</dbReference>
<dbReference type="InterPro" id="IPR004558">
    <property type="entry name" value="Coprogen_oxidase_HemN"/>
</dbReference>
<comment type="subcellular location">
    <subcellularLocation>
        <location evidence="1 15">Cytoplasm</location>
    </subcellularLocation>
</comment>
<evidence type="ECO:0000256" key="13">
    <source>
        <dbReference type="ARBA" id="ARBA00024295"/>
    </source>
</evidence>
<dbReference type="InterPro" id="IPR058240">
    <property type="entry name" value="rSAM_sf"/>
</dbReference>
<evidence type="ECO:0000256" key="11">
    <source>
        <dbReference type="ARBA" id="ARBA00023014"/>
    </source>
</evidence>
<keyword evidence="6 15" id="KW-0963">Cytoplasm</keyword>
<keyword evidence="10 15" id="KW-0408">Iron</keyword>
<dbReference type="InterPro" id="IPR034505">
    <property type="entry name" value="Coproporphyrinogen-III_oxidase"/>
</dbReference>
<name>A0ABY0PAX3_9HYPH</name>
<keyword evidence="8 15" id="KW-0479">Metal-binding</keyword>
<dbReference type="EC" id="1.3.98.3" evidence="15"/>
<keyword evidence="11 15" id="KW-0411">Iron-sulfur</keyword>
<comment type="cofactor">
    <cofactor evidence="15">
        <name>[4Fe-4S] cluster</name>
        <dbReference type="ChEBI" id="CHEBI:49883"/>
    </cofactor>
    <text evidence="15">Binds 1 [4Fe-4S] cluster. The cluster is coordinated with 3 cysteines and an exchangeable S-adenosyl-L-methionine.</text>
</comment>
<dbReference type="PANTHER" id="PTHR13932:SF6">
    <property type="entry name" value="OXYGEN-INDEPENDENT COPROPORPHYRINOGEN III OXIDASE"/>
    <property type="match status" value="1"/>
</dbReference>
<evidence type="ECO:0000256" key="7">
    <source>
        <dbReference type="ARBA" id="ARBA00022691"/>
    </source>
</evidence>